<sequence length="279" mass="31087">MKRLLGTIVLALSAISPVTYADNHDGVFIVGVVPQFEARVLHSTWRPILDLLEEKSGYKFKLRGSPSIPKFEKELTEGKFDIAYMNPYHLVIANEYAGYIPLVRDHGRSLSGVLVVKKDSDITDPKQLDGKTLAFPAPNALGASLQMRQELEDDFGIKFKSNFVKTHDSVYLNVLLGEAAAGGGVQKTLGRQKEEYQDMLRVIHKTKAVPPHPIAILPSVDKEIRESIHKALMEIGESEEGKELLSKIPMKEIGLASMDDYLPLKSLGLERFYMSPINE</sequence>
<proteinExistence type="predicted"/>
<dbReference type="OrthoDB" id="5343002at2"/>
<evidence type="ECO:0000313" key="2">
    <source>
        <dbReference type="EMBL" id="PWQ94749.1"/>
    </source>
</evidence>
<dbReference type="AlphaFoldDB" id="A0A317C8S8"/>
<comment type="caution">
    <text evidence="2">The sequence shown here is derived from an EMBL/GenBank/DDBJ whole genome shotgun (WGS) entry which is preliminary data.</text>
</comment>
<reference evidence="2 3" key="1">
    <citation type="submission" date="2018-05" db="EMBL/GenBank/DDBJ databases">
        <title>Leucothrix arctica sp. nov., isolated from Arctic seawater.</title>
        <authorList>
            <person name="Choi A."/>
            <person name="Baek K."/>
        </authorList>
    </citation>
    <scope>NUCLEOTIDE SEQUENCE [LARGE SCALE GENOMIC DNA]</scope>
    <source>
        <strain evidence="2 3">IMCC9719</strain>
    </source>
</reference>
<organism evidence="2 3">
    <name type="scientific">Leucothrix arctica</name>
    <dbReference type="NCBI Taxonomy" id="1481894"/>
    <lineage>
        <taxon>Bacteria</taxon>
        <taxon>Pseudomonadati</taxon>
        <taxon>Pseudomonadota</taxon>
        <taxon>Gammaproteobacteria</taxon>
        <taxon>Thiotrichales</taxon>
        <taxon>Thiotrichaceae</taxon>
        <taxon>Leucothrix</taxon>
    </lineage>
</organism>
<dbReference type="RefSeq" id="WP_109824455.1">
    <property type="nucleotide sequence ID" value="NZ_QGKL01000039.1"/>
</dbReference>
<dbReference type="Gene3D" id="3.40.190.10">
    <property type="entry name" value="Periplasmic binding protein-like II"/>
    <property type="match status" value="2"/>
</dbReference>
<keyword evidence="1" id="KW-0732">Signal</keyword>
<dbReference type="PANTHER" id="PTHR35841">
    <property type="entry name" value="PHOSPHONATES-BINDING PERIPLASMIC PROTEIN"/>
    <property type="match status" value="1"/>
</dbReference>
<name>A0A317C8S8_9GAMM</name>
<dbReference type="PANTHER" id="PTHR35841:SF1">
    <property type="entry name" value="PHOSPHONATES-BINDING PERIPLASMIC PROTEIN"/>
    <property type="match status" value="1"/>
</dbReference>
<dbReference type="EMBL" id="QGKL01000039">
    <property type="protein sequence ID" value="PWQ94749.1"/>
    <property type="molecule type" value="Genomic_DNA"/>
</dbReference>
<gene>
    <name evidence="2" type="ORF">DKT75_15805</name>
</gene>
<feature type="signal peptide" evidence="1">
    <location>
        <begin position="1"/>
        <end position="21"/>
    </location>
</feature>
<feature type="chain" id="PRO_5016245303" evidence="1">
    <location>
        <begin position="22"/>
        <end position="279"/>
    </location>
</feature>
<protein>
    <submittedName>
        <fullName evidence="2">Phosphate ABC transporter</fullName>
    </submittedName>
</protein>
<dbReference type="Pfam" id="PF12974">
    <property type="entry name" value="Phosphonate-bd"/>
    <property type="match status" value="1"/>
</dbReference>
<keyword evidence="3" id="KW-1185">Reference proteome</keyword>
<accession>A0A317C8S8</accession>
<evidence type="ECO:0000256" key="1">
    <source>
        <dbReference type="SAM" id="SignalP"/>
    </source>
</evidence>
<dbReference type="SUPFAM" id="SSF53850">
    <property type="entry name" value="Periplasmic binding protein-like II"/>
    <property type="match status" value="1"/>
</dbReference>
<evidence type="ECO:0000313" key="3">
    <source>
        <dbReference type="Proteomes" id="UP000245506"/>
    </source>
</evidence>
<dbReference type="Proteomes" id="UP000245506">
    <property type="component" value="Unassembled WGS sequence"/>
</dbReference>